<dbReference type="AlphaFoldDB" id="X6MME4"/>
<protein>
    <submittedName>
        <fullName evidence="2">Uncharacterized protein</fullName>
    </submittedName>
</protein>
<proteinExistence type="predicted"/>
<accession>X6MME4</accession>
<evidence type="ECO:0000256" key="1">
    <source>
        <dbReference type="SAM" id="Coils"/>
    </source>
</evidence>
<gene>
    <name evidence="2" type="ORF">RFI_22356</name>
</gene>
<dbReference type="EMBL" id="ASPP01019555">
    <property type="protein sequence ID" value="ETO15014.1"/>
    <property type="molecule type" value="Genomic_DNA"/>
</dbReference>
<comment type="caution">
    <text evidence="2">The sequence shown here is derived from an EMBL/GenBank/DDBJ whole genome shotgun (WGS) entry which is preliminary data.</text>
</comment>
<name>X6MME4_RETFI</name>
<sequence length="132" mass="15518">MNKKDGQCCVCNVRTTMTQVQVGENELSEQLRKMSRQELETDLVDLREQIEAYEVDLSNLRVELADHVQLLDEESKERVHETEKLKNLSVMTNSTIDKYAIAQNENERLKQQLEMIKFFFFSLSLSFIEQIK</sequence>
<keyword evidence="3" id="KW-1185">Reference proteome</keyword>
<evidence type="ECO:0000313" key="3">
    <source>
        <dbReference type="Proteomes" id="UP000023152"/>
    </source>
</evidence>
<organism evidence="2 3">
    <name type="scientific">Reticulomyxa filosa</name>
    <dbReference type="NCBI Taxonomy" id="46433"/>
    <lineage>
        <taxon>Eukaryota</taxon>
        <taxon>Sar</taxon>
        <taxon>Rhizaria</taxon>
        <taxon>Retaria</taxon>
        <taxon>Foraminifera</taxon>
        <taxon>Monothalamids</taxon>
        <taxon>Reticulomyxidae</taxon>
        <taxon>Reticulomyxa</taxon>
    </lineage>
</organism>
<feature type="coiled-coil region" evidence="1">
    <location>
        <begin position="36"/>
        <end position="112"/>
    </location>
</feature>
<reference evidence="2 3" key="1">
    <citation type="journal article" date="2013" name="Curr. Biol.">
        <title>The Genome of the Foraminiferan Reticulomyxa filosa.</title>
        <authorList>
            <person name="Glockner G."/>
            <person name="Hulsmann N."/>
            <person name="Schleicher M."/>
            <person name="Noegel A.A."/>
            <person name="Eichinger L."/>
            <person name="Gallinger C."/>
            <person name="Pawlowski J."/>
            <person name="Sierra R."/>
            <person name="Euteneuer U."/>
            <person name="Pillet L."/>
            <person name="Moustafa A."/>
            <person name="Platzer M."/>
            <person name="Groth M."/>
            <person name="Szafranski K."/>
            <person name="Schliwa M."/>
        </authorList>
    </citation>
    <scope>NUCLEOTIDE SEQUENCE [LARGE SCALE GENOMIC DNA]</scope>
</reference>
<evidence type="ECO:0000313" key="2">
    <source>
        <dbReference type="EMBL" id="ETO15014.1"/>
    </source>
</evidence>
<dbReference type="Proteomes" id="UP000023152">
    <property type="component" value="Unassembled WGS sequence"/>
</dbReference>
<keyword evidence="1" id="KW-0175">Coiled coil</keyword>